<comment type="function">
    <text evidence="10">Catalyzes the transfer of pyrophosphate from adenosine triphosphate (ATP) to 6-hydroxymethyl-7,8-dihydropterin, an enzymatic step in folate biosynthesis pathway.</text>
</comment>
<dbReference type="EMBL" id="FNEW01000001">
    <property type="protein sequence ID" value="SDJ36645.1"/>
    <property type="molecule type" value="Genomic_DNA"/>
</dbReference>
<evidence type="ECO:0000256" key="3">
    <source>
        <dbReference type="ARBA" id="ARBA00013253"/>
    </source>
</evidence>
<evidence type="ECO:0000313" key="13">
    <source>
        <dbReference type="EMBL" id="SDJ36645.1"/>
    </source>
</evidence>
<keyword evidence="9" id="KW-0289">Folate biosynthesis</keyword>
<dbReference type="EC" id="2.7.6.3" evidence="3"/>
<reference evidence="13 14" key="1">
    <citation type="submission" date="2016-10" db="EMBL/GenBank/DDBJ databases">
        <authorList>
            <person name="Varghese N."/>
            <person name="Submissions S."/>
        </authorList>
    </citation>
    <scope>NUCLEOTIDE SEQUENCE [LARGE SCALE GENOMIC DNA]</scope>
    <source>
        <strain evidence="13 14">PDC82</strain>
    </source>
</reference>
<dbReference type="InterPro" id="IPR035907">
    <property type="entry name" value="Hppk_sf"/>
</dbReference>
<evidence type="ECO:0000256" key="1">
    <source>
        <dbReference type="ARBA" id="ARBA00005051"/>
    </source>
</evidence>
<comment type="caution">
    <text evidence="13">The sequence shown here is derived from an EMBL/GenBank/DDBJ whole genome shotgun (WGS) entry which is preliminary data.</text>
</comment>
<evidence type="ECO:0000256" key="8">
    <source>
        <dbReference type="ARBA" id="ARBA00022840"/>
    </source>
</evidence>
<keyword evidence="7 13" id="KW-0418">Kinase</keyword>
<gene>
    <name evidence="13" type="ORF">SAMN05428983_1349</name>
</gene>
<dbReference type="AlphaFoldDB" id="A0A7Z7BJ74"/>
<dbReference type="CDD" id="cd00483">
    <property type="entry name" value="HPPK"/>
    <property type="match status" value="1"/>
</dbReference>
<evidence type="ECO:0000256" key="4">
    <source>
        <dbReference type="ARBA" id="ARBA00016218"/>
    </source>
</evidence>
<dbReference type="GO" id="GO:0016301">
    <property type="term" value="F:kinase activity"/>
    <property type="evidence" value="ECO:0007669"/>
    <property type="project" value="UniProtKB-KW"/>
</dbReference>
<dbReference type="GO" id="GO:0005524">
    <property type="term" value="F:ATP binding"/>
    <property type="evidence" value="ECO:0007669"/>
    <property type="project" value="UniProtKB-KW"/>
</dbReference>
<dbReference type="NCBIfam" id="TIGR01498">
    <property type="entry name" value="folK"/>
    <property type="match status" value="1"/>
</dbReference>
<comment type="similarity">
    <text evidence="2">Belongs to the HPPK family.</text>
</comment>
<dbReference type="Proteomes" id="UP000198917">
    <property type="component" value="Unassembled WGS sequence"/>
</dbReference>
<evidence type="ECO:0000256" key="2">
    <source>
        <dbReference type="ARBA" id="ARBA00005810"/>
    </source>
</evidence>
<dbReference type="Gene3D" id="3.30.70.560">
    <property type="entry name" value="7,8-Dihydro-6-hydroxymethylpterin-pyrophosphokinase HPPK"/>
    <property type="match status" value="1"/>
</dbReference>
<evidence type="ECO:0000313" key="14">
    <source>
        <dbReference type="Proteomes" id="UP000198917"/>
    </source>
</evidence>
<evidence type="ECO:0000256" key="10">
    <source>
        <dbReference type="ARBA" id="ARBA00029409"/>
    </source>
</evidence>
<accession>A0A7Z7BJ74</accession>
<evidence type="ECO:0000256" key="9">
    <source>
        <dbReference type="ARBA" id="ARBA00022909"/>
    </source>
</evidence>
<evidence type="ECO:0000256" key="5">
    <source>
        <dbReference type="ARBA" id="ARBA00022679"/>
    </source>
</evidence>
<dbReference type="UniPathway" id="UPA00077">
    <property type="reaction ID" value="UER00155"/>
</dbReference>
<organism evidence="13 14">
    <name type="scientific">Agrobacterium fabrum</name>
    <dbReference type="NCBI Taxonomy" id="1176649"/>
    <lineage>
        <taxon>Bacteria</taxon>
        <taxon>Pseudomonadati</taxon>
        <taxon>Pseudomonadota</taxon>
        <taxon>Alphaproteobacteria</taxon>
        <taxon>Hyphomicrobiales</taxon>
        <taxon>Rhizobiaceae</taxon>
        <taxon>Rhizobium/Agrobacterium group</taxon>
        <taxon>Agrobacterium</taxon>
        <taxon>Agrobacterium tumefaciens complex</taxon>
    </lineage>
</organism>
<evidence type="ECO:0000256" key="11">
    <source>
        <dbReference type="ARBA" id="ARBA00029766"/>
    </source>
</evidence>
<name>A0A7Z7BJ74_9HYPH</name>
<dbReference type="PANTHER" id="PTHR43071">
    <property type="entry name" value="2-AMINO-4-HYDROXY-6-HYDROXYMETHYLDIHYDROPTERIDINE PYROPHOSPHOKINASE"/>
    <property type="match status" value="1"/>
</dbReference>
<dbReference type="GO" id="GO:0003848">
    <property type="term" value="F:2-amino-4-hydroxy-6-hydroxymethyldihydropteridine diphosphokinase activity"/>
    <property type="evidence" value="ECO:0007669"/>
    <property type="project" value="UniProtKB-EC"/>
</dbReference>
<protein>
    <recommendedName>
        <fullName evidence="4">2-amino-4-hydroxy-6-hydroxymethyldihydropteridine pyrophosphokinase</fullName>
        <ecNumber evidence="3">2.7.6.3</ecNumber>
    </recommendedName>
    <alternativeName>
        <fullName evidence="11">6-hydroxymethyl-7,8-dihydropterin pyrophosphokinase</fullName>
    </alternativeName>
    <alternativeName>
        <fullName evidence="12">7,8-dihydro-6-hydroxymethylpterin-pyrophosphokinase</fullName>
    </alternativeName>
</protein>
<evidence type="ECO:0000256" key="6">
    <source>
        <dbReference type="ARBA" id="ARBA00022741"/>
    </source>
</evidence>
<dbReference type="InterPro" id="IPR000550">
    <property type="entry name" value="Hppk"/>
</dbReference>
<dbReference type="PANTHER" id="PTHR43071:SF1">
    <property type="entry name" value="2-AMINO-4-HYDROXY-6-HYDROXYMETHYLDIHYDROPTERIDINE PYROPHOSPHOKINASE"/>
    <property type="match status" value="1"/>
</dbReference>
<dbReference type="PROSITE" id="PS00794">
    <property type="entry name" value="HPPK"/>
    <property type="match status" value="1"/>
</dbReference>
<dbReference type="GO" id="GO:0046654">
    <property type="term" value="P:tetrahydrofolate biosynthetic process"/>
    <property type="evidence" value="ECO:0007669"/>
    <property type="project" value="UniProtKB-UniPathway"/>
</dbReference>
<comment type="pathway">
    <text evidence="1">Cofactor biosynthesis; tetrahydrofolate biosynthesis; 2-amino-4-hydroxy-6-hydroxymethyl-7,8-dihydropteridine diphosphate from 7,8-dihydroneopterin triphosphate: step 4/4.</text>
</comment>
<evidence type="ECO:0000256" key="12">
    <source>
        <dbReference type="ARBA" id="ARBA00033413"/>
    </source>
</evidence>
<keyword evidence="6" id="KW-0547">Nucleotide-binding</keyword>
<dbReference type="SUPFAM" id="SSF55083">
    <property type="entry name" value="6-hydroxymethyl-7,8-dihydropterin pyrophosphokinase, HPPK"/>
    <property type="match status" value="1"/>
</dbReference>
<dbReference type="Pfam" id="PF01288">
    <property type="entry name" value="HPPK"/>
    <property type="match status" value="1"/>
</dbReference>
<sequence>MNIAPEKPTVAALGFGGNIGDPAAAMARALRELDAHDDCRVQAVSGLYRTPPWGKTDQADFFNCCALVETSLTALALLQLCLDIERGMKRVRTERWGPRTIDIDVLTYGNEAIVTESIEVPHPRMTERAFVLMPLADIAPDLEVKGKPVREWLQQADGSGIVRANEKREWWTLPLGDD</sequence>
<keyword evidence="5" id="KW-0808">Transferase</keyword>
<proteinExistence type="inferred from homology"/>
<evidence type="ECO:0000256" key="7">
    <source>
        <dbReference type="ARBA" id="ARBA00022777"/>
    </source>
</evidence>
<keyword evidence="8" id="KW-0067">ATP-binding</keyword>
<dbReference type="RefSeq" id="WP_162688173.1">
    <property type="nucleotide sequence ID" value="NZ_CAKKLR010000002.1"/>
</dbReference>
<dbReference type="GO" id="GO:0046656">
    <property type="term" value="P:folic acid biosynthetic process"/>
    <property type="evidence" value="ECO:0007669"/>
    <property type="project" value="UniProtKB-KW"/>
</dbReference>